<dbReference type="CDD" id="cd06257">
    <property type="entry name" value="DnaJ"/>
    <property type="match status" value="1"/>
</dbReference>
<protein>
    <recommendedName>
        <fullName evidence="3">J domain-containing protein</fullName>
    </recommendedName>
</protein>
<evidence type="ECO:0000313" key="4">
    <source>
        <dbReference type="EMBL" id="CAD9704115.1"/>
    </source>
</evidence>
<reference evidence="4" key="1">
    <citation type="submission" date="2021-01" db="EMBL/GenBank/DDBJ databases">
        <authorList>
            <person name="Corre E."/>
            <person name="Pelletier E."/>
            <person name="Niang G."/>
            <person name="Scheremetjew M."/>
            <person name="Finn R."/>
            <person name="Kale V."/>
            <person name="Holt S."/>
            <person name="Cochrane G."/>
            <person name="Meng A."/>
            <person name="Brown T."/>
            <person name="Cohen L."/>
        </authorList>
    </citation>
    <scope>NUCLEOTIDE SEQUENCE</scope>
    <source>
        <strain evidence="4">NY070348D</strain>
    </source>
</reference>
<dbReference type="PROSITE" id="PS00636">
    <property type="entry name" value="DNAJ_1"/>
    <property type="match status" value="1"/>
</dbReference>
<evidence type="ECO:0000259" key="3">
    <source>
        <dbReference type="PROSITE" id="PS50076"/>
    </source>
</evidence>
<dbReference type="FunFam" id="2.60.260.20:FF:000002">
    <property type="entry name" value="Dnaj homolog subfamily b member"/>
    <property type="match status" value="1"/>
</dbReference>
<evidence type="ECO:0000256" key="1">
    <source>
        <dbReference type="ARBA" id="ARBA00023186"/>
    </source>
</evidence>
<dbReference type="GO" id="GO:0051082">
    <property type="term" value="F:unfolded protein binding"/>
    <property type="evidence" value="ECO:0007669"/>
    <property type="project" value="InterPro"/>
</dbReference>
<organism evidence="4">
    <name type="scientific">Mucochytrium quahogii</name>
    <dbReference type="NCBI Taxonomy" id="96639"/>
    <lineage>
        <taxon>Eukaryota</taxon>
        <taxon>Sar</taxon>
        <taxon>Stramenopiles</taxon>
        <taxon>Bigyra</taxon>
        <taxon>Labyrinthulomycetes</taxon>
        <taxon>Thraustochytrida</taxon>
        <taxon>Thraustochytriidae</taxon>
        <taxon>Mucochytrium</taxon>
    </lineage>
</organism>
<dbReference type="Gene3D" id="2.60.260.20">
    <property type="entry name" value="Urease metallochaperone UreE, N-terminal domain"/>
    <property type="match status" value="2"/>
</dbReference>
<dbReference type="SUPFAM" id="SSF49493">
    <property type="entry name" value="HSP40/DnaJ peptide-binding domain"/>
    <property type="match status" value="2"/>
</dbReference>
<dbReference type="PRINTS" id="PR00625">
    <property type="entry name" value="JDOMAIN"/>
</dbReference>
<dbReference type="GO" id="GO:0006457">
    <property type="term" value="P:protein folding"/>
    <property type="evidence" value="ECO:0007669"/>
    <property type="project" value="InterPro"/>
</dbReference>
<dbReference type="InterPro" id="IPR008971">
    <property type="entry name" value="HSP40/DnaJ_pept-bd"/>
</dbReference>
<dbReference type="InterPro" id="IPR002939">
    <property type="entry name" value="DnaJ_C"/>
</dbReference>
<feature type="domain" description="J" evidence="3">
    <location>
        <begin position="9"/>
        <end position="75"/>
    </location>
</feature>
<feature type="region of interest" description="Disordered" evidence="2">
    <location>
        <begin position="121"/>
        <end position="204"/>
    </location>
</feature>
<evidence type="ECO:0000256" key="2">
    <source>
        <dbReference type="SAM" id="MobiDB-lite"/>
    </source>
</evidence>
<dbReference type="GO" id="GO:0005829">
    <property type="term" value="C:cytosol"/>
    <property type="evidence" value="ECO:0007669"/>
    <property type="project" value="TreeGrafter"/>
</dbReference>
<dbReference type="Pfam" id="PF00226">
    <property type="entry name" value="DnaJ"/>
    <property type="match status" value="1"/>
</dbReference>
<dbReference type="Pfam" id="PF01556">
    <property type="entry name" value="DnaJ_C"/>
    <property type="match status" value="1"/>
</dbReference>
<dbReference type="CDD" id="cd10747">
    <property type="entry name" value="DnaJ_C"/>
    <property type="match status" value="1"/>
</dbReference>
<dbReference type="AlphaFoldDB" id="A0A7S2SM42"/>
<name>A0A7S2SM42_9STRA</name>
<gene>
    <name evidence="4" type="ORF">QSP1433_LOCUS15575</name>
</gene>
<dbReference type="InterPro" id="IPR018253">
    <property type="entry name" value="DnaJ_domain_CS"/>
</dbReference>
<dbReference type="GO" id="GO:0051087">
    <property type="term" value="F:protein-folding chaperone binding"/>
    <property type="evidence" value="ECO:0007669"/>
    <property type="project" value="TreeGrafter"/>
</dbReference>
<dbReference type="InterPro" id="IPR001623">
    <property type="entry name" value="DnaJ_domain"/>
</dbReference>
<keyword evidence="1" id="KW-0143">Chaperone</keyword>
<dbReference type="FunFam" id="2.60.260.20:FF:000013">
    <property type="entry name" value="DnaJ subfamily B member 11"/>
    <property type="match status" value="1"/>
</dbReference>
<dbReference type="PROSITE" id="PS50076">
    <property type="entry name" value="DNAJ_2"/>
    <property type="match status" value="1"/>
</dbReference>
<dbReference type="PANTHER" id="PTHR24078">
    <property type="entry name" value="DNAJ HOMOLOG SUBFAMILY C MEMBER"/>
    <property type="match status" value="1"/>
</dbReference>
<dbReference type="PANTHER" id="PTHR24078:SF553">
    <property type="entry name" value="DNAJ HOMOLOG SUBFAMILY B MEMBER 5"/>
    <property type="match status" value="1"/>
</dbReference>
<dbReference type="Gene3D" id="1.10.287.110">
    <property type="entry name" value="DnaJ domain"/>
    <property type="match status" value="1"/>
</dbReference>
<dbReference type="InterPro" id="IPR051339">
    <property type="entry name" value="DnaJ_subfamily_B"/>
</dbReference>
<dbReference type="SUPFAM" id="SSF46565">
    <property type="entry name" value="Chaperone J-domain"/>
    <property type="match status" value="1"/>
</dbReference>
<sequence length="387" mass="42631">MVSASKGRDFYKILGVSRDASEAELKKAYRKMALKWHPDKNVNNKEQAEKMFKDIAEAYAVLTDKEKKQVYDRFGEEGLNAGMSSEDAKARTQFGGGGGAAFHMPAGFADDLFAQFFSQRSGGSHGSNGGRTFVFQQGGGQDPFGADPFGDQGDPFSSFGSGRSTKMPGGRGDPFSSFGGGRSTKIPGGYHQAQPQYQPHNPNEPEVEMLKQKEPIVRDVNVSLEDICKGITKKLKLTRKVYDPTTQRYQEKVKVVEIPVKAGMKEGTKFTFKAMGNEEPGYAAPDMVFVLKEKKNDKFTRQGSDVIYTAQITLKEALEGGSVSIPTLDGRNIRIPFSKMKRSEYTTTIPSQGLPNSKTGERGNIIVKFDVQFPAEETKRRRVAEAL</sequence>
<proteinExistence type="predicted"/>
<dbReference type="InterPro" id="IPR036869">
    <property type="entry name" value="J_dom_sf"/>
</dbReference>
<dbReference type="EMBL" id="HBHK01024767">
    <property type="protein sequence ID" value="CAD9704115.1"/>
    <property type="molecule type" value="Transcribed_RNA"/>
</dbReference>
<dbReference type="SMART" id="SM00271">
    <property type="entry name" value="DnaJ"/>
    <property type="match status" value="1"/>
</dbReference>
<accession>A0A7S2SM42</accession>